<sequence length="73" mass="7923">MRAIYLSLAILSLAATALIWAFIAGWAGKVVFAPDMELLASGEALSWLAFMVLMYGPIAFAACLLFLAWRKSP</sequence>
<proteinExistence type="predicted"/>
<evidence type="ECO:0000313" key="2">
    <source>
        <dbReference type="EMBL" id="MBA1373730.1"/>
    </source>
</evidence>
<evidence type="ECO:0000256" key="1">
    <source>
        <dbReference type="SAM" id="Phobius"/>
    </source>
</evidence>
<keyword evidence="1" id="KW-0472">Membrane</keyword>
<comment type="caution">
    <text evidence="2">The sequence shown here is derived from an EMBL/GenBank/DDBJ whole genome shotgun (WGS) entry which is preliminary data.</text>
</comment>
<dbReference type="Proteomes" id="UP000589292">
    <property type="component" value="Unassembled WGS sequence"/>
</dbReference>
<dbReference type="AlphaFoldDB" id="A0A7V8U7V8"/>
<keyword evidence="3" id="KW-1185">Reference proteome</keyword>
<keyword evidence="1" id="KW-0812">Transmembrane</keyword>
<dbReference type="EMBL" id="VDES01000001">
    <property type="protein sequence ID" value="MBA1373730.1"/>
    <property type="molecule type" value="Genomic_DNA"/>
</dbReference>
<accession>A0A7V8U7V8</accession>
<reference evidence="2 3" key="1">
    <citation type="journal article" date="1994" name="Int. J. Syst. Bacteriol.">
        <title>Phylogenetic positions of novel aerobic, bacteriochlorophyll a-containing bacteria and description of Roseococcus thiosulfatophilus gen. nov., sp. nov., Erythromicrobium ramosum gen. nov., sp. nov., and Erythrobacter litoralis sp. nov.</title>
        <authorList>
            <person name="Yurkov V."/>
            <person name="Stackebrandt E."/>
            <person name="Holmes A."/>
            <person name="Fuerst J.A."/>
            <person name="Hugenholtz P."/>
            <person name="Golecki J."/>
            <person name="Gad'on N."/>
            <person name="Gorlenko V.M."/>
            <person name="Kompantseva E.I."/>
            <person name="Drews G."/>
        </authorList>
    </citation>
    <scope>NUCLEOTIDE SEQUENCE [LARGE SCALE GENOMIC DNA]</scope>
    <source>
        <strain evidence="2 3">KR-99</strain>
    </source>
</reference>
<name>A0A7V8U7V8_9SPHN</name>
<evidence type="ECO:0000313" key="3">
    <source>
        <dbReference type="Proteomes" id="UP000589292"/>
    </source>
</evidence>
<keyword evidence="1" id="KW-1133">Transmembrane helix</keyword>
<organism evidence="2 3">
    <name type="scientific">Sphingomonas ursincola</name>
    <dbReference type="NCBI Taxonomy" id="56361"/>
    <lineage>
        <taxon>Bacteria</taxon>
        <taxon>Pseudomonadati</taxon>
        <taxon>Pseudomonadota</taxon>
        <taxon>Alphaproteobacteria</taxon>
        <taxon>Sphingomonadales</taxon>
        <taxon>Sphingomonadaceae</taxon>
        <taxon>Sphingomonas</taxon>
    </lineage>
</organism>
<dbReference type="RefSeq" id="WP_181266693.1">
    <property type="nucleotide sequence ID" value="NZ_JAIELE010000025.1"/>
</dbReference>
<gene>
    <name evidence="2" type="ORF">FG486_05220</name>
</gene>
<feature type="transmembrane region" description="Helical" evidence="1">
    <location>
        <begin position="45"/>
        <end position="69"/>
    </location>
</feature>
<protein>
    <submittedName>
        <fullName evidence="2">Uncharacterized protein</fullName>
    </submittedName>
</protein>